<reference evidence="3 4" key="1">
    <citation type="submission" date="2014-04" db="EMBL/GenBank/DDBJ databases">
        <title>Characterization and application of a salt tolerant electro-active bacterium.</title>
        <authorList>
            <person name="Yang L."/>
            <person name="Wei S."/>
            <person name="Tay Q.X.M."/>
        </authorList>
    </citation>
    <scope>NUCLEOTIDE SEQUENCE [LARGE SCALE GENOMIC DNA]</scope>
    <source>
        <strain evidence="3 4">LY1</strain>
    </source>
</reference>
<dbReference type="eggNOG" id="COG2755">
    <property type="taxonomic scope" value="Bacteria"/>
</dbReference>
<accession>A0A074L746</accession>
<evidence type="ECO:0000313" key="4">
    <source>
        <dbReference type="Proteomes" id="UP000027821"/>
    </source>
</evidence>
<dbReference type="Pfam" id="PF07876">
    <property type="entry name" value="Dabb"/>
    <property type="match status" value="1"/>
</dbReference>
<dbReference type="Proteomes" id="UP000027821">
    <property type="component" value="Unassembled WGS sequence"/>
</dbReference>
<organism evidence="3 4">
    <name type="scientific">Anditalea andensis</name>
    <dbReference type="NCBI Taxonomy" id="1048983"/>
    <lineage>
        <taxon>Bacteria</taxon>
        <taxon>Pseudomonadati</taxon>
        <taxon>Bacteroidota</taxon>
        <taxon>Cytophagia</taxon>
        <taxon>Cytophagales</taxon>
        <taxon>Cytophagaceae</taxon>
        <taxon>Anditalea</taxon>
    </lineage>
</organism>
<sequence>MRHIVIFKYKPTATHDQIEKVTAALAELKNTIPGIVAFEHGINDSPEQKNLGYTHVYMFTFEDAAARDEYLPHPKHKEFGQMLEKLDILEDAFVIDYIP</sequence>
<dbReference type="SUPFAM" id="SSF54909">
    <property type="entry name" value="Dimeric alpha+beta barrel"/>
    <property type="match status" value="1"/>
</dbReference>
<feature type="domain" description="Stress-response A/B barrel" evidence="2">
    <location>
        <begin position="1"/>
        <end position="97"/>
    </location>
</feature>
<dbReference type="RefSeq" id="WP_035069126.1">
    <property type="nucleotide sequence ID" value="NZ_JMIH01000005.1"/>
</dbReference>
<dbReference type="InterPro" id="IPR013097">
    <property type="entry name" value="Dabb"/>
</dbReference>
<protein>
    <recommendedName>
        <fullName evidence="2">Stress-response A/B barrel domain-containing protein</fullName>
    </recommendedName>
</protein>
<comment type="caution">
    <text evidence="3">The sequence shown here is derived from an EMBL/GenBank/DDBJ whole genome shotgun (WGS) entry which is preliminary data.</text>
</comment>
<gene>
    <name evidence="3" type="ORF">EL17_23765</name>
</gene>
<name>A0A074L746_9BACT</name>
<comment type="subunit">
    <text evidence="1">Homodimer.</text>
</comment>
<evidence type="ECO:0000259" key="2">
    <source>
        <dbReference type="PROSITE" id="PS51502"/>
    </source>
</evidence>
<dbReference type="STRING" id="1048983.EL17_23765"/>
<dbReference type="InterPro" id="IPR011008">
    <property type="entry name" value="Dimeric_a/b-barrel"/>
</dbReference>
<dbReference type="AlphaFoldDB" id="A0A074L746"/>
<dbReference type="SMART" id="SM00886">
    <property type="entry name" value="Dabb"/>
    <property type="match status" value="1"/>
</dbReference>
<dbReference type="EMBL" id="JMIH01000005">
    <property type="protein sequence ID" value="KEO75643.1"/>
    <property type="molecule type" value="Genomic_DNA"/>
</dbReference>
<dbReference type="PANTHER" id="PTHR33178:SF10">
    <property type="entry name" value="STRESS-RESPONSE A_B BARREL DOMAIN-CONTAINING PROTEIN"/>
    <property type="match status" value="1"/>
</dbReference>
<evidence type="ECO:0000313" key="3">
    <source>
        <dbReference type="EMBL" id="KEO75643.1"/>
    </source>
</evidence>
<keyword evidence="4" id="KW-1185">Reference proteome</keyword>
<evidence type="ECO:0000256" key="1">
    <source>
        <dbReference type="ARBA" id="ARBA00011738"/>
    </source>
</evidence>
<dbReference type="PANTHER" id="PTHR33178">
    <property type="match status" value="1"/>
</dbReference>
<dbReference type="InterPro" id="IPR044662">
    <property type="entry name" value="HS1/DABB1-like"/>
</dbReference>
<dbReference type="PROSITE" id="PS51502">
    <property type="entry name" value="S_R_A_B_BARREL"/>
    <property type="match status" value="1"/>
</dbReference>
<proteinExistence type="predicted"/>
<dbReference type="Gene3D" id="3.30.70.100">
    <property type="match status" value="1"/>
</dbReference>